<dbReference type="GO" id="GO:0000271">
    <property type="term" value="P:polysaccharide biosynthetic process"/>
    <property type="evidence" value="ECO:0007669"/>
    <property type="project" value="TreeGrafter"/>
</dbReference>
<dbReference type="EMBL" id="CP003348">
    <property type="protein sequence ID" value="AFL98698.1"/>
    <property type="molecule type" value="Genomic_DNA"/>
</dbReference>
<feature type="modified residue" description="N6-(pyridoxal phosphate)lysine" evidence="2">
    <location>
        <position position="182"/>
    </location>
</feature>
<dbReference type="InterPro" id="IPR015424">
    <property type="entry name" value="PyrdxlP-dep_Trfase"/>
</dbReference>
<dbReference type="Gene3D" id="3.40.640.10">
    <property type="entry name" value="Type I PLP-dependent aspartate aminotransferase-like (Major domain)"/>
    <property type="match status" value="1"/>
</dbReference>
<evidence type="ECO:0000313" key="5">
    <source>
        <dbReference type="Proteomes" id="UP000006053"/>
    </source>
</evidence>
<dbReference type="Pfam" id="PF01041">
    <property type="entry name" value="DegT_DnrJ_EryC1"/>
    <property type="match status" value="1"/>
</dbReference>
<comment type="similarity">
    <text evidence="3">Belongs to the DegT/DnrJ/EryC1 family.</text>
</comment>
<dbReference type="Gene3D" id="3.90.1150.10">
    <property type="entry name" value="Aspartate Aminotransferase, domain 1"/>
    <property type="match status" value="1"/>
</dbReference>
<dbReference type="STRING" id="756499.Desde_0222"/>
<keyword evidence="5" id="KW-1185">Reference proteome</keyword>
<feature type="active site" description="Proton acceptor" evidence="1">
    <location>
        <position position="182"/>
    </location>
</feature>
<dbReference type="GO" id="GO:0019180">
    <property type="term" value="F:dTDP-4-amino-4,6-dideoxygalactose transaminase activity"/>
    <property type="evidence" value="ECO:0007669"/>
    <property type="project" value="TreeGrafter"/>
</dbReference>
<dbReference type="HOGENOM" id="CLU_033332_0_2_9"/>
<organism evidence="4 5">
    <name type="scientific">Desulfitobacterium dehalogenans (strain ATCC 51507 / DSM 9161 / JW/IU-DC1)</name>
    <dbReference type="NCBI Taxonomy" id="756499"/>
    <lineage>
        <taxon>Bacteria</taxon>
        <taxon>Bacillati</taxon>
        <taxon>Bacillota</taxon>
        <taxon>Clostridia</taxon>
        <taxon>Eubacteriales</taxon>
        <taxon>Desulfitobacteriaceae</taxon>
        <taxon>Desulfitobacterium</taxon>
    </lineage>
</organism>
<dbReference type="PANTHER" id="PTHR30244:SF34">
    <property type="entry name" value="DTDP-4-AMINO-4,6-DIDEOXYGALACTOSE TRANSAMINASE"/>
    <property type="match status" value="1"/>
</dbReference>
<reference evidence="5" key="1">
    <citation type="submission" date="2012-06" db="EMBL/GenBank/DDBJ databases">
        <title>Complete sequence of Desulfitobacterium dehalogenans ATCC 51507.</title>
        <authorList>
            <person name="Lucas S."/>
            <person name="Han J."/>
            <person name="Lapidus A."/>
            <person name="Cheng J.-F."/>
            <person name="Goodwin L."/>
            <person name="Pitluck S."/>
            <person name="Peters L."/>
            <person name="Ovchinnikova G."/>
            <person name="Teshima H."/>
            <person name="Detter J.C."/>
            <person name="Han C."/>
            <person name="Tapia R."/>
            <person name="Land M."/>
            <person name="Hauser L."/>
            <person name="Kyrpides N."/>
            <person name="Ivanova N."/>
            <person name="Pagani I."/>
            <person name="Kruse T."/>
            <person name="de Vos W.M."/>
            <person name="Smidt H."/>
            <person name="Woyke T."/>
        </authorList>
    </citation>
    <scope>NUCLEOTIDE SEQUENCE [LARGE SCALE GENOMIC DNA]</scope>
    <source>
        <strain evidence="5">ATCC 51507 / DSM 9161 / JW/IU-DC1</strain>
    </source>
</reference>
<evidence type="ECO:0000256" key="1">
    <source>
        <dbReference type="PIRSR" id="PIRSR000390-1"/>
    </source>
</evidence>
<evidence type="ECO:0000313" key="4">
    <source>
        <dbReference type="EMBL" id="AFL98698.1"/>
    </source>
</evidence>
<dbReference type="Proteomes" id="UP000006053">
    <property type="component" value="Chromosome"/>
</dbReference>
<protein>
    <submittedName>
        <fullName evidence="4">TDP-4-keto-6-deoxy-D-glucose transaminase</fullName>
    </submittedName>
</protein>
<dbReference type="GO" id="GO:0030170">
    <property type="term" value="F:pyridoxal phosphate binding"/>
    <property type="evidence" value="ECO:0007669"/>
    <property type="project" value="TreeGrafter"/>
</dbReference>
<dbReference type="InterPro" id="IPR015422">
    <property type="entry name" value="PyrdxlP-dep_Trfase_small"/>
</dbReference>
<dbReference type="SUPFAM" id="SSF53383">
    <property type="entry name" value="PLP-dependent transferases"/>
    <property type="match status" value="1"/>
</dbReference>
<dbReference type="PIRSF" id="PIRSF000390">
    <property type="entry name" value="PLP_StrS"/>
    <property type="match status" value="1"/>
</dbReference>
<dbReference type="NCBIfam" id="NF008687">
    <property type="entry name" value="PRK11706.1"/>
    <property type="match status" value="1"/>
</dbReference>
<dbReference type="AlphaFoldDB" id="I4A414"/>
<dbReference type="RefSeq" id="WP_014792196.1">
    <property type="nucleotide sequence ID" value="NC_018017.1"/>
</dbReference>
<dbReference type="PANTHER" id="PTHR30244">
    <property type="entry name" value="TRANSAMINASE"/>
    <property type="match status" value="1"/>
</dbReference>
<dbReference type="InterPro" id="IPR015421">
    <property type="entry name" value="PyrdxlP-dep_Trfase_major"/>
</dbReference>
<dbReference type="CDD" id="cd00616">
    <property type="entry name" value="AHBA_syn"/>
    <property type="match status" value="1"/>
</dbReference>
<dbReference type="OrthoDB" id="9810913at2"/>
<keyword evidence="2 3" id="KW-0663">Pyridoxal phosphate</keyword>
<dbReference type="NCBIfam" id="TIGR02379">
    <property type="entry name" value="ECA_wecE"/>
    <property type="match status" value="1"/>
</dbReference>
<reference evidence="4 5" key="2">
    <citation type="journal article" date="2015" name="J. Bacteriol.">
        <title>Genomic, proteomic, and biochemical analysis of the organohalide respiratory pathway in Desulfitobacterium dehalogenans.</title>
        <authorList>
            <person name="Kruse T."/>
            <person name="van de Pas B.A."/>
            <person name="Atteia A."/>
            <person name="Krab K."/>
            <person name="Hagen W.R."/>
            <person name="Goodwin L."/>
            <person name="Chain P."/>
            <person name="Boeren S."/>
            <person name="Maphosa F."/>
            <person name="Schraa G."/>
            <person name="de Vos W.M."/>
            <person name="van der Oost J."/>
            <person name="Smidt H."/>
            <person name="Stams A.J."/>
        </authorList>
    </citation>
    <scope>NUCLEOTIDE SEQUENCE [LARGE SCALE GENOMIC DNA]</scope>
    <source>
        <strain evidence="5">ATCC 51507 / DSM 9161 / JW/IU-DC1</strain>
    </source>
</reference>
<proteinExistence type="inferred from homology"/>
<dbReference type="KEGG" id="ddh:Desde_0222"/>
<accession>I4A414</accession>
<name>I4A414_DESDJ</name>
<dbReference type="InterPro" id="IPR012749">
    <property type="entry name" value="WecE-like"/>
</dbReference>
<evidence type="ECO:0000256" key="3">
    <source>
        <dbReference type="RuleBase" id="RU004508"/>
    </source>
</evidence>
<dbReference type="eggNOG" id="COG0399">
    <property type="taxonomic scope" value="Bacteria"/>
</dbReference>
<sequence>MNIPSNKPYWTEKEKRNILDALERGKISGDGYYTERVAALLEDNFGARKVLMTTSGTHALEMAAMLIGLEPEDEVIMPSFTFASTANAVLLNGAKPVFVEVKQESLNVDSIDIERKITEKTKAIIPVHYAGVACDMDRIMAIALNHNLKVIEDAAQGVNAKYRGKYLGTIADFGCYSFHGTKNYICGEGGALLVNQENTQIIEKAEVMRQKGTDRWLFSRGDVNKYNWIDTGSSYSPSDLLMAVLLAQLENMQEITEKRKAVYKVYRNAFEPYERRGILKIMKIPQECDPNYHIFWVIFNTQEIRDFVLKEFNRKGVAASFHYLPLHSSPMGKKMGYKPCDLPVTEKAAKCLLRLPIYSGMTESELHYVIQNVETIIGAL</sequence>
<dbReference type="InterPro" id="IPR000653">
    <property type="entry name" value="DegT/StrS_aminotransferase"/>
</dbReference>
<gene>
    <name evidence="4" type="ordered locus">Desde_0222</name>
</gene>
<evidence type="ECO:0000256" key="2">
    <source>
        <dbReference type="PIRSR" id="PIRSR000390-2"/>
    </source>
</evidence>